<evidence type="ECO:0000256" key="8">
    <source>
        <dbReference type="ARBA" id="ARBA00022989"/>
    </source>
</evidence>
<comment type="subcellular location">
    <subcellularLocation>
        <location evidence="1">Membrane</location>
        <topology evidence="1">Multi-pass membrane protein</topology>
    </subcellularLocation>
</comment>
<dbReference type="SMART" id="SM00382">
    <property type="entry name" value="AAA"/>
    <property type="match status" value="2"/>
</dbReference>
<dbReference type="PROSITE" id="PS50893">
    <property type="entry name" value="ABC_TRANSPORTER_2"/>
    <property type="match status" value="2"/>
</dbReference>
<feature type="compositionally biased region" description="Polar residues" evidence="13">
    <location>
        <begin position="1255"/>
        <end position="1272"/>
    </location>
</feature>
<dbReference type="PANTHER" id="PTHR19229:SF190">
    <property type="entry name" value="RETINAL-SPECIFIC PHOSPHOLIPID-TRANSPORTING ATPASE ABCA4"/>
    <property type="match status" value="1"/>
</dbReference>
<comment type="catalytic activity">
    <reaction evidence="12">
        <text>ATP + H2O + phospholipidSide 1 = ADP + phosphate + phospholipidSide 2.</text>
        <dbReference type="EC" id="7.6.2.1"/>
    </reaction>
</comment>
<dbReference type="EC" id="7.6.2.1" evidence="2"/>
<accession>A0A7K4W337</accession>
<feature type="transmembrane region" description="Helical" evidence="14">
    <location>
        <begin position="744"/>
        <end position="764"/>
    </location>
</feature>
<feature type="transmembrane region" description="Helical" evidence="14">
    <location>
        <begin position="681"/>
        <end position="705"/>
    </location>
</feature>
<dbReference type="InterPro" id="IPR003593">
    <property type="entry name" value="AAA+_ATPase"/>
</dbReference>
<dbReference type="EMBL" id="VZRD01000019">
    <property type="protein sequence ID" value="NWR28218.1"/>
    <property type="molecule type" value="Genomic_DNA"/>
</dbReference>
<feature type="domain" description="ABC transporter" evidence="15">
    <location>
        <begin position="898"/>
        <end position="1129"/>
    </location>
</feature>
<evidence type="ECO:0000313" key="16">
    <source>
        <dbReference type="EMBL" id="NWR28218.1"/>
    </source>
</evidence>
<dbReference type="GO" id="GO:0005548">
    <property type="term" value="F:phospholipid transporter activity"/>
    <property type="evidence" value="ECO:0007669"/>
    <property type="project" value="UniProtKB-ARBA"/>
</dbReference>
<evidence type="ECO:0000256" key="4">
    <source>
        <dbReference type="ARBA" id="ARBA00022692"/>
    </source>
</evidence>
<name>A0A7K4W337_9TYRA</name>
<dbReference type="InterPro" id="IPR017871">
    <property type="entry name" value="ABC_transporter-like_CS"/>
</dbReference>
<dbReference type="Pfam" id="PF12698">
    <property type="entry name" value="ABC2_membrane_3"/>
    <property type="match status" value="2"/>
</dbReference>
<dbReference type="InterPro" id="IPR026082">
    <property type="entry name" value="ABCA"/>
</dbReference>
<organism evidence="16 17">
    <name type="scientific">Tachuris rubrigastra</name>
    <dbReference type="NCBI Taxonomy" id="495162"/>
    <lineage>
        <taxon>Eukaryota</taxon>
        <taxon>Metazoa</taxon>
        <taxon>Chordata</taxon>
        <taxon>Craniata</taxon>
        <taxon>Vertebrata</taxon>
        <taxon>Euteleostomi</taxon>
        <taxon>Archelosauria</taxon>
        <taxon>Archosauria</taxon>
        <taxon>Dinosauria</taxon>
        <taxon>Saurischia</taxon>
        <taxon>Theropoda</taxon>
        <taxon>Coelurosauria</taxon>
        <taxon>Aves</taxon>
        <taxon>Neognathae</taxon>
        <taxon>Neoaves</taxon>
        <taxon>Telluraves</taxon>
        <taxon>Australaves</taxon>
        <taxon>Passeriformes</taxon>
        <taxon>Tyrannidae</taxon>
        <taxon>Tachuris</taxon>
    </lineage>
</organism>
<evidence type="ECO:0000259" key="15">
    <source>
        <dbReference type="PROSITE" id="PS50893"/>
    </source>
</evidence>
<dbReference type="InterPro" id="IPR003439">
    <property type="entry name" value="ABC_transporter-like_ATP-bd"/>
</dbReference>
<evidence type="ECO:0000256" key="2">
    <source>
        <dbReference type="ARBA" id="ARBA00012189"/>
    </source>
</evidence>
<feature type="transmembrane region" description="Helical" evidence="14">
    <location>
        <begin position="1840"/>
        <end position="1857"/>
    </location>
</feature>
<evidence type="ECO:0000256" key="10">
    <source>
        <dbReference type="ARBA" id="ARBA00023157"/>
    </source>
</evidence>
<dbReference type="FunFam" id="3.40.50.300:FF:000264">
    <property type="entry name" value="ATP-binding cassette, sub-family A (ABC1), member 1"/>
    <property type="match status" value="1"/>
</dbReference>
<dbReference type="GO" id="GO:0016020">
    <property type="term" value="C:membrane"/>
    <property type="evidence" value="ECO:0007669"/>
    <property type="project" value="UniProtKB-SubCell"/>
</dbReference>
<keyword evidence="11" id="KW-0325">Glycoprotein</keyword>
<dbReference type="Pfam" id="PF00005">
    <property type="entry name" value="ABC_tran"/>
    <property type="match status" value="2"/>
</dbReference>
<keyword evidence="4 14" id="KW-0812">Transmembrane</keyword>
<dbReference type="Pfam" id="PF23321">
    <property type="entry name" value="R1_ABCA1"/>
    <property type="match status" value="1"/>
</dbReference>
<feature type="domain" description="ABC transporter" evidence="15">
    <location>
        <begin position="1899"/>
        <end position="2131"/>
    </location>
</feature>
<dbReference type="PANTHER" id="PTHR19229">
    <property type="entry name" value="ATP-BINDING CASSETTE TRANSPORTER SUBFAMILY A ABCA"/>
    <property type="match status" value="1"/>
</dbReference>
<keyword evidence="6" id="KW-0067">ATP-binding</keyword>
<dbReference type="PROSITE" id="PS00211">
    <property type="entry name" value="ABC_TRANSPORTER_1"/>
    <property type="match status" value="1"/>
</dbReference>
<keyword evidence="3" id="KW-0597">Phosphoprotein</keyword>
<protein>
    <recommendedName>
        <fullName evidence="2">P-type phospholipid transporter</fullName>
        <ecNumber evidence="2">7.6.2.1</ecNumber>
    </recommendedName>
</protein>
<dbReference type="GO" id="GO:0140359">
    <property type="term" value="F:ABC-type transporter activity"/>
    <property type="evidence" value="ECO:0007669"/>
    <property type="project" value="InterPro"/>
</dbReference>
<proteinExistence type="predicted"/>
<feature type="non-terminal residue" evidence="16">
    <location>
        <position position="2234"/>
    </location>
</feature>
<evidence type="ECO:0000313" key="17">
    <source>
        <dbReference type="Proteomes" id="UP000540952"/>
    </source>
</evidence>
<keyword evidence="10" id="KW-1015">Disulfide bond</keyword>
<feature type="transmembrane region" description="Helical" evidence="14">
    <location>
        <begin position="1722"/>
        <end position="1740"/>
    </location>
</feature>
<keyword evidence="5" id="KW-0547">Nucleotide-binding</keyword>
<evidence type="ECO:0000256" key="6">
    <source>
        <dbReference type="ARBA" id="ARBA00022840"/>
    </source>
</evidence>
<dbReference type="FunFam" id="3.40.50.300:FF:000232">
    <property type="entry name" value="ATP-binding cassette, sub-family A (ABC1), member 1"/>
    <property type="match status" value="1"/>
</dbReference>
<feature type="region of interest" description="Disordered" evidence="13">
    <location>
        <begin position="1251"/>
        <end position="1302"/>
    </location>
</feature>
<feature type="transmembrane region" description="Helical" evidence="14">
    <location>
        <begin position="1693"/>
        <end position="1710"/>
    </location>
</feature>
<gene>
    <name evidence="16" type="primary">Abca4</name>
    <name evidence="16" type="ORF">TACRUB_R11260</name>
</gene>
<dbReference type="CDD" id="cd03263">
    <property type="entry name" value="ABC_subfamily_A"/>
    <property type="match status" value="2"/>
</dbReference>
<dbReference type="SUPFAM" id="SSF52540">
    <property type="entry name" value="P-loop containing nucleoside triphosphate hydrolases"/>
    <property type="match status" value="2"/>
</dbReference>
<dbReference type="GO" id="GO:0016887">
    <property type="term" value="F:ATP hydrolysis activity"/>
    <property type="evidence" value="ECO:0007669"/>
    <property type="project" value="InterPro"/>
</dbReference>
<evidence type="ECO:0000256" key="13">
    <source>
        <dbReference type="SAM" id="MobiDB-lite"/>
    </source>
</evidence>
<comment type="caution">
    <text evidence="16">The sequence shown here is derived from an EMBL/GenBank/DDBJ whole genome shotgun (WGS) entry which is preliminary data.</text>
</comment>
<sequence length="2234" mass="250603">WILRKRQKLRVLVELVWPLSLFFALVWLRKANPLYRQHECHFPNKAMPSAGTLPWLHGIFCNMNNPCFLSPTPGEGPGVVSNYKNSILARVYKDAQELLLESPEIHDLGRIWEELIIMTQFMETLRTNPERIAGRGIRITDILKDGETLTSFLLENVGLSDFVVFQLINAQVRPEQFAYGVPNLTLKDIACSEVLLDRFIIFSSRRGLPSVRKAMCALSQESLQRVEDALYANVDFFKLFQLLPTVLDRNSPGADLRAWGRVLSNVSHAVQKLARKQSVQDLLMVLQPLLQAGRSGSLGQWVSSLSDLFCGYPEGGGSRVLSFNWYEDNNYKAFLGIDSSRKKSSYLYDNTTTPFCNALIQNLESNPLTKIAWSAVKPLLMGKILFAPDSPSVRQILKNANTTFEELERIRLLTKAWEEIGPQLWHFFQNSLQMNMIRDSLKHPTVRNFLNSQLAAEGLTAEHIINFLHNGSPRSREKGMADFDWRNIFSAADQVLHLLSQYLECLTLDKFEGYRDETQLTHQALYLLEENKFWAGVIFPDLGPTTSNLPPHVTYKIRMDIDAVEKTNKIKDRYWDPGPRADPVDDLRYIWGGFAYLQDMIEHGIIKTQTTTEVPLGIYLQQMPYPCFVDDVFMITLNRAFPIFMVLAWIYSVSMTVKSIVLEKEMRLKEAMKNRGITNGVIWCTWFLDSFLMMAVSTLLLTVLIMRGQVLHYSNPLLFFLFLLTFTTATIMQCFLFSTFFSKANLAAACSGVVYFTLYLPHIICFVWQDRVTVNLKILASLLSQVAFGFGTEYLSRYEEQGLGLQWGNIRTSPLEGDDYSFLFSIIMINEVMKCTLPTSVLGDYGLPQPWYFPVQKSYWLGPRNPQDEKTATADGEFFYSSVNTFFEPEPTGLIPGVCIQNLVKIFANRPKPAVDGMNITFYEGQITAFLGHNGAGKTTTMSILTGLFPPTSGTVLIGGLDIQTHMDSLRHRIGMCPQHNILFNHLTVAEHILFYSQLKGRSRDEAEQELETMLEDTGLTHKRNEEVQNLSGGMQRKLSVAIAFVGEAKVIVLDEPTSGVDPYSRRSIWDLLLKYRSGRTIILSTHHMDEADILGDRVAIISQGKLFCSGSPVFLKNYFGSGFYLTLVRKMRNTRIGRATVSICGSGCSCSCSSCVHRGDEGAPELELDGDLNELAEVIHHHIPEAKLIENIGQELTYLLPNKNFKQRSYASLFRELEETLDDLGLSSFGVSDTPLEEVFLKVTAEADPGIQKTGDTQESGSTLGKTSTENKPAEKNTLKTNDPSRMPVGKAGDQNEGKGSRQYKGFQLVHQQIKALLIKRFHRASRSHRDFLAQVVLPSSFVLLSLILTVIIPPFGEYPALTLHPWIYGQQFTFFSNERPGSEQMASLTRAFLNKPGFGNRCMRNQPLLNYPCSHIPTAWNTPAVHPNLSSLLQSPEWSSENPSPSCKCSSHKKLTMLPECPAGAGGLPPPQRVQPSTEILQDLTHRNISDFLVKTYPTLIKGSLKSKYWVNEQRYGGISIGGRLPVLPVSGDQVVDFLSDLGQMMNVTGGQTSLAAAKEFPNFLKYMETEDNIKVWFNNKGWHAMVSFLNVANNAILRANLRTGQAPEEHGITAINHPLNLTKEQLSEVTVLTTSVDAVVAICVIFAMSFIPASFVLYLIQERVTKAKHLQFVSGVSPVTYWLTNFMWDIVNYALSAGMVVAIFTGFDKKAYASPTNLPVFVALLLLYGWAVIPMMYPASSFFSVPSTAYVALSCINLFVGINSSAITFILELFENNPSLLKFNKTLKNVLLVFPHFCLGRGLIDLAMNQAVTEVYARFGEEHVSNPFEWDFVGKNLFAMAVQGVVYFILNLLMQRRLFSTRWFAETAMSPIICEDEDVAEERKRIMNGENKTDILELQELTKIYAGQHKPAVDRLCVGIRPGECFGLLGVNGAGKTTTFKMLTGDTDVTSGDAIVAGNSILTHISNVHQNMGYCPQFDAIDDLLTGREHLYLYARLRGVPAEEIKRVAEWGIQKLGLPLYADHLAGTYSGGNKRKLSTAIALIGCPPLVLLDEPTTGMDPQSRRLLWDSIVGVLRDGRAVVLTSHSMEECEALCTRLAIMVKGTFKCLGTIQELKYKFGDGYIVTLKIKAPKSGLPPDPAPAEQFIRMNFPGSVQREKHYNMLQYQICSSSLAKIFRLIVSNKENLHIEEYSVSQTTLDQVFVNFAKQQMEDEEILLHPRAAGAGREAKV</sequence>
<evidence type="ECO:0000256" key="5">
    <source>
        <dbReference type="ARBA" id="ARBA00022741"/>
    </source>
</evidence>
<evidence type="ECO:0000256" key="11">
    <source>
        <dbReference type="ARBA" id="ARBA00023180"/>
    </source>
</evidence>
<feature type="transmembrane region" description="Helical" evidence="14">
    <location>
        <begin position="1641"/>
        <end position="1663"/>
    </location>
</feature>
<evidence type="ECO:0000256" key="3">
    <source>
        <dbReference type="ARBA" id="ARBA00022553"/>
    </source>
</evidence>
<dbReference type="Proteomes" id="UP000540952">
    <property type="component" value="Unassembled WGS sequence"/>
</dbReference>
<reference evidence="16 17" key="1">
    <citation type="submission" date="2019-09" db="EMBL/GenBank/DDBJ databases">
        <title>Bird 10,000 Genomes (B10K) Project - Family phase.</title>
        <authorList>
            <person name="Zhang G."/>
        </authorList>
    </citation>
    <scope>NUCLEOTIDE SEQUENCE [LARGE SCALE GENOMIC DNA]</scope>
    <source>
        <strain evidence="16">B10K-CU-031-13</strain>
        <tissue evidence="16">Muscle</tissue>
    </source>
</reference>
<dbReference type="InterPro" id="IPR056264">
    <property type="entry name" value="R2_ABCA1-4-like"/>
</dbReference>
<dbReference type="Gene3D" id="3.40.50.300">
    <property type="entry name" value="P-loop containing nucleotide triphosphate hydrolases"/>
    <property type="match status" value="2"/>
</dbReference>
<keyword evidence="7" id="KW-1278">Translocase</keyword>
<feature type="transmembrane region" description="Helical" evidence="14">
    <location>
        <begin position="1752"/>
        <end position="1777"/>
    </location>
</feature>
<evidence type="ECO:0000256" key="7">
    <source>
        <dbReference type="ARBA" id="ARBA00022967"/>
    </source>
</evidence>
<evidence type="ECO:0000256" key="1">
    <source>
        <dbReference type="ARBA" id="ARBA00004141"/>
    </source>
</evidence>
<keyword evidence="9 14" id="KW-0472">Membrane</keyword>
<feature type="non-terminal residue" evidence="16">
    <location>
        <position position="1"/>
    </location>
</feature>
<dbReference type="GO" id="GO:0140326">
    <property type="term" value="F:ATPase-coupled intramembrane lipid transporter activity"/>
    <property type="evidence" value="ECO:0007669"/>
    <property type="project" value="UniProtKB-EC"/>
</dbReference>
<dbReference type="InterPro" id="IPR013525">
    <property type="entry name" value="ABC2_TM"/>
</dbReference>
<keyword evidence="17" id="KW-1185">Reference proteome</keyword>
<dbReference type="InterPro" id="IPR027417">
    <property type="entry name" value="P-loop_NTPase"/>
</dbReference>
<evidence type="ECO:0000256" key="12">
    <source>
        <dbReference type="ARBA" id="ARBA00034036"/>
    </source>
</evidence>
<dbReference type="GO" id="GO:0005524">
    <property type="term" value="F:ATP binding"/>
    <property type="evidence" value="ECO:0007669"/>
    <property type="project" value="UniProtKB-KW"/>
</dbReference>
<keyword evidence="8 14" id="KW-1133">Transmembrane helix</keyword>
<feature type="transmembrane region" description="Helical" evidence="14">
    <location>
        <begin position="717"/>
        <end position="737"/>
    </location>
</feature>
<evidence type="ECO:0000256" key="14">
    <source>
        <dbReference type="SAM" id="Phobius"/>
    </source>
</evidence>
<feature type="transmembrane region" description="Helical" evidence="14">
    <location>
        <begin position="640"/>
        <end position="661"/>
    </location>
</feature>
<evidence type="ECO:0000256" key="9">
    <source>
        <dbReference type="ARBA" id="ARBA00023136"/>
    </source>
</evidence>
<feature type="transmembrane region" description="Helical" evidence="14">
    <location>
        <begin position="12"/>
        <end position="28"/>
    </location>
</feature>